<dbReference type="AlphaFoldDB" id="A0A8J8B2S7"/>
<accession>A0A8J8B2S7</accession>
<sequence length="137" mass="16332">MIVKNAKSGERETESDSQILRNIASVLHRQYPSLRMAFLIYRMKKWINMKNLLGCMKQDKVNNFFWLHNRYKLHLYYTSYSSNVNIKFKNTHYGNQYEKQKGEIGKEVDERLIKALMHKETSSGSCLVIYRKMSILE</sequence>
<dbReference type="Proteomes" id="UP000675664">
    <property type="component" value="Unassembled WGS sequence"/>
</dbReference>
<proteinExistence type="predicted"/>
<name>A0A8J8B2S7_9FIRM</name>
<evidence type="ECO:0000313" key="2">
    <source>
        <dbReference type="Proteomes" id="UP000675664"/>
    </source>
</evidence>
<organism evidence="1 2">
    <name type="scientific">Sinanaerobacter chloroacetimidivorans</name>
    <dbReference type="NCBI Taxonomy" id="2818044"/>
    <lineage>
        <taxon>Bacteria</taxon>
        <taxon>Bacillati</taxon>
        <taxon>Bacillota</taxon>
        <taxon>Clostridia</taxon>
        <taxon>Peptostreptococcales</taxon>
        <taxon>Anaerovoracaceae</taxon>
        <taxon>Sinanaerobacter</taxon>
    </lineage>
</organism>
<dbReference type="EMBL" id="JAGSND010000010">
    <property type="protein sequence ID" value="MBR0599032.1"/>
    <property type="molecule type" value="Genomic_DNA"/>
</dbReference>
<comment type="caution">
    <text evidence="1">The sequence shown here is derived from an EMBL/GenBank/DDBJ whole genome shotgun (WGS) entry which is preliminary data.</text>
</comment>
<keyword evidence="2" id="KW-1185">Reference proteome</keyword>
<dbReference type="RefSeq" id="WP_227019167.1">
    <property type="nucleotide sequence ID" value="NZ_JAGSND010000010.1"/>
</dbReference>
<gene>
    <name evidence="1" type="ORF">KCX82_14175</name>
</gene>
<evidence type="ECO:0000313" key="1">
    <source>
        <dbReference type="EMBL" id="MBR0599032.1"/>
    </source>
</evidence>
<reference evidence="1" key="1">
    <citation type="submission" date="2021-04" db="EMBL/GenBank/DDBJ databases">
        <title>Sinoanaerobacter chloroacetimidivorans sp. nov., an obligate anaerobic bacterium isolated from anaerobic sludge.</title>
        <authorList>
            <person name="Bao Y."/>
        </authorList>
    </citation>
    <scope>NUCLEOTIDE SEQUENCE</scope>
    <source>
        <strain evidence="1">BAD-6</strain>
    </source>
</reference>
<protein>
    <submittedName>
        <fullName evidence="1">Uncharacterized protein</fullName>
    </submittedName>
</protein>
<reference evidence="1" key="2">
    <citation type="submission" date="2021-04" db="EMBL/GenBank/DDBJ databases">
        <authorList>
            <person name="Liu J."/>
        </authorList>
    </citation>
    <scope>NUCLEOTIDE SEQUENCE</scope>
    <source>
        <strain evidence="1">BAD-6</strain>
    </source>
</reference>